<feature type="binding site" evidence="9">
    <location>
        <position position="13"/>
    </location>
    <ligand>
        <name>Mg(2+)</name>
        <dbReference type="ChEBI" id="CHEBI:18420"/>
        <note>catalytic</note>
    </ligand>
</feature>
<comment type="similarity">
    <text evidence="2 9">Belongs to the CRISPR-associated endoribonuclease Cas2 protein family.</text>
</comment>
<evidence type="ECO:0000313" key="11">
    <source>
        <dbReference type="EMBL" id="PWW03813.1"/>
    </source>
</evidence>
<evidence type="ECO:0000256" key="3">
    <source>
        <dbReference type="ARBA" id="ARBA00022722"/>
    </source>
</evidence>
<keyword evidence="4 9" id="KW-0479">Metal-binding</keyword>
<reference evidence="11 12" key="1">
    <citation type="submission" date="2018-05" db="EMBL/GenBank/DDBJ databases">
        <title>Genomic Encyclopedia of Type Strains, Phase IV (KMG-IV): sequencing the most valuable type-strain genomes for metagenomic binning, comparative biology and taxonomic classification.</title>
        <authorList>
            <person name="Goeker M."/>
        </authorList>
    </citation>
    <scope>NUCLEOTIDE SEQUENCE [LARGE SCALE GENOMIC DNA]</scope>
    <source>
        <strain evidence="11 12">DSM 16791</strain>
    </source>
</reference>
<evidence type="ECO:0000313" key="12">
    <source>
        <dbReference type="Proteomes" id="UP000246352"/>
    </source>
</evidence>
<feature type="region of interest" description="Disordered" evidence="10">
    <location>
        <begin position="73"/>
        <end position="95"/>
    </location>
</feature>
<evidence type="ECO:0000256" key="5">
    <source>
        <dbReference type="ARBA" id="ARBA00022759"/>
    </source>
</evidence>
<comment type="caution">
    <text evidence="11">The sequence shown here is derived from an EMBL/GenBank/DDBJ whole genome shotgun (WGS) entry which is preliminary data.</text>
</comment>
<dbReference type="InterPro" id="IPR019199">
    <property type="entry name" value="Virulence_VapD/CRISPR_Cas2"/>
</dbReference>
<evidence type="ECO:0000256" key="4">
    <source>
        <dbReference type="ARBA" id="ARBA00022723"/>
    </source>
</evidence>
<dbReference type="EMBL" id="QGTR01000001">
    <property type="protein sequence ID" value="PWW03813.1"/>
    <property type="molecule type" value="Genomic_DNA"/>
</dbReference>
<keyword evidence="6 9" id="KW-0378">Hydrolase</keyword>
<evidence type="ECO:0000256" key="6">
    <source>
        <dbReference type="ARBA" id="ARBA00022801"/>
    </source>
</evidence>
<keyword evidence="5 9" id="KW-0255">Endonuclease</keyword>
<keyword evidence="3 9" id="KW-0540">Nuclease</keyword>
<evidence type="ECO:0000256" key="8">
    <source>
        <dbReference type="ARBA" id="ARBA00023118"/>
    </source>
</evidence>
<dbReference type="GO" id="GO:0043571">
    <property type="term" value="P:maintenance of CRISPR repeat elements"/>
    <property type="evidence" value="ECO:0007669"/>
    <property type="project" value="UniProtKB-UniRule"/>
</dbReference>
<organism evidence="11 12">
    <name type="scientific">Hoeflea marina</name>
    <dbReference type="NCBI Taxonomy" id="274592"/>
    <lineage>
        <taxon>Bacteria</taxon>
        <taxon>Pseudomonadati</taxon>
        <taxon>Pseudomonadota</taxon>
        <taxon>Alphaproteobacteria</taxon>
        <taxon>Hyphomicrobiales</taxon>
        <taxon>Rhizobiaceae</taxon>
        <taxon>Hoeflea</taxon>
    </lineage>
</organism>
<dbReference type="GO" id="GO:0004521">
    <property type="term" value="F:RNA endonuclease activity"/>
    <property type="evidence" value="ECO:0007669"/>
    <property type="project" value="InterPro"/>
</dbReference>
<dbReference type="Gene3D" id="3.30.70.240">
    <property type="match status" value="1"/>
</dbReference>
<dbReference type="GO" id="GO:0046872">
    <property type="term" value="F:metal ion binding"/>
    <property type="evidence" value="ECO:0007669"/>
    <property type="project" value="UniProtKB-UniRule"/>
</dbReference>
<dbReference type="HAMAP" id="MF_01471">
    <property type="entry name" value="Cas2"/>
    <property type="match status" value="1"/>
</dbReference>
<dbReference type="RefSeq" id="WP_110030321.1">
    <property type="nucleotide sequence ID" value="NZ_QGTR01000001.1"/>
</dbReference>
<dbReference type="CDD" id="cd09725">
    <property type="entry name" value="Cas2_I_II_III"/>
    <property type="match status" value="1"/>
</dbReference>
<dbReference type="Proteomes" id="UP000246352">
    <property type="component" value="Unassembled WGS sequence"/>
</dbReference>
<dbReference type="GO" id="GO:0016787">
    <property type="term" value="F:hydrolase activity"/>
    <property type="evidence" value="ECO:0007669"/>
    <property type="project" value="UniProtKB-KW"/>
</dbReference>
<proteinExistence type="inferred from homology"/>
<dbReference type="GO" id="GO:0051607">
    <property type="term" value="P:defense response to virus"/>
    <property type="evidence" value="ECO:0007669"/>
    <property type="project" value="UniProtKB-UniRule"/>
</dbReference>
<keyword evidence="8 9" id="KW-0051">Antiviral defense</keyword>
<comment type="function">
    <text evidence="9">CRISPR (clustered regularly interspaced short palindromic repeat), is an adaptive immune system that provides protection against mobile genetic elements (viruses, transposable elements and conjugative plasmids). CRISPR clusters contain sequences complementary to antecedent mobile elements and target invading nucleic acids. CRISPR clusters are transcribed and processed into CRISPR RNA (crRNA). Functions as a ssRNA-specific endoribonuclease. Involved in the integration of spacer DNA into the CRISPR cassette.</text>
</comment>
<dbReference type="PANTHER" id="PTHR34405:SF3">
    <property type="entry name" value="CRISPR-ASSOCIATED ENDORIBONUCLEASE CAS2 3"/>
    <property type="match status" value="1"/>
</dbReference>
<comment type="subunit">
    <text evidence="9">Homodimer, forms a heterotetramer with a Cas1 homodimer.</text>
</comment>
<dbReference type="Pfam" id="PF09827">
    <property type="entry name" value="CRISPR_Cas2"/>
    <property type="match status" value="1"/>
</dbReference>
<evidence type="ECO:0000256" key="1">
    <source>
        <dbReference type="ARBA" id="ARBA00001946"/>
    </source>
</evidence>
<name>A0A317PQR5_9HYPH</name>
<evidence type="ECO:0000256" key="10">
    <source>
        <dbReference type="SAM" id="MobiDB-lite"/>
    </source>
</evidence>
<keyword evidence="12" id="KW-1185">Reference proteome</keyword>
<evidence type="ECO:0000256" key="2">
    <source>
        <dbReference type="ARBA" id="ARBA00009959"/>
    </source>
</evidence>
<gene>
    <name evidence="9" type="primary">cas2</name>
    <name evidence="11" type="ORF">DFR52_101501</name>
</gene>
<protein>
    <recommendedName>
        <fullName evidence="9">CRISPR-associated endoribonuclease Cas2</fullName>
        <ecNumber evidence="9">3.1.-.-</ecNumber>
    </recommendedName>
</protein>
<evidence type="ECO:0000256" key="7">
    <source>
        <dbReference type="ARBA" id="ARBA00022842"/>
    </source>
</evidence>
<comment type="cofactor">
    <cofactor evidence="1 9">
        <name>Mg(2+)</name>
        <dbReference type="ChEBI" id="CHEBI:18420"/>
    </cofactor>
</comment>
<evidence type="ECO:0000256" key="9">
    <source>
        <dbReference type="HAMAP-Rule" id="MF_01471"/>
    </source>
</evidence>
<sequence length="95" mass="10599">MAGHRQLIVISYDISRDSLRNRVSGMLEKLGVRVQYSVFELRLTQAAADALFSRLDLLRDPGDSLRMYVLPEDGRKNSKSAGGAPISPAEDYFLL</sequence>
<dbReference type="NCBIfam" id="TIGR01573">
    <property type="entry name" value="cas2"/>
    <property type="match status" value="1"/>
</dbReference>
<keyword evidence="7 9" id="KW-0460">Magnesium</keyword>
<dbReference type="AlphaFoldDB" id="A0A317PQR5"/>
<dbReference type="SUPFAM" id="SSF143430">
    <property type="entry name" value="TTP0101/SSO1404-like"/>
    <property type="match status" value="1"/>
</dbReference>
<dbReference type="InterPro" id="IPR021127">
    <property type="entry name" value="CRISPR_associated_Cas2"/>
</dbReference>
<dbReference type="PANTHER" id="PTHR34405">
    <property type="entry name" value="CRISPR-ASSOCIATED ENDORIBONUCLEASE CAS2"/>
    <property type="match status" value="1"/>
</dbReference>
<accession>A0A317PQR5</accession>
<dbReference type="EC" id="3.1.-.-" evidence="9"/>
<dbReference type="OrthoDB" id="9798176at2"/>